<evidence type="ECO:0000259" key="3">
    <source>
        <dbReference type="SMART" id="SM01117"/>
    </source>
</evidence>
<dbReference type="InterPro" id="IPR036400">
    <property type="entry name" value="Cyt_B5-like_heme/steroid_sf"/>
</dbReference>
<dbReference type="PANTHER" id="PTHR10281:SF76">
    <property type="entry name" value="CALCUTTA CUP-RELATED"/>
    <property type="match status" value="1"/>
</dbReference>
<protein>
    <submittedName>
        <fullName evidence="4">Cytochrome b5</fullName>
    </submittedName>
</protein>
<dbReference type="AlphaFoldDB" id="A0A1Y1VJ21"/>
<dbReference type="OrthoDB" id="10257697at2759"/>
<comment type="similarity">
    <text evidence="1">Belongs to the cytochrome b5 family. MAPR subfamily.</text>
</comment>
<dbReference type="FunFam" id="3.10.120.10:FF:000003">
    <property type="entry name" value="membrane-associated progesterone receptor component 1"/>
    <property type="match status" value="1"/>
</dbReference>
<evidence type="ECO:0000256" key="1">
    <source>
        <dbReference type="ARBA" id="ARBA00038357"/>
    </source>
</evidence>
<reference evidence="4 5" key="2">
    <citation type="submission" date="2016-08" db="EMBL/GenBank/DDBJ databases">
        <title>Pervasive Adenine N6-methylation of Active Genes in Fungi.</title>
        <authorList>
            <consortium name="DOE Joint Genome Institute"/>
            <person name="Mondo S.J."/>
            <person name="Dannebaum R.O."/>
            <person name="Kuo R.C."/>
            <person name="Labutti K."/>
            <person name="Haridas S."/>
            <person name="Kuo A."/>
            <person name="Salamov A."/>
            <person name="Ahrendt S.R."/>
            <person name="Lipzen A."/>
            <person name="Sullivan W."/>
            <person name="Andreopoulos W.B."/>
            <person name="Clum A."/>
            <person name="Lindquist E."/>
            <person name="Daum C."/>
            <person name="Ramamoorthy G.K."/>
            <person name="Gryganskyi A."/>
            <person name="Culley D."/>
            <person name="Magnuson J.K."/>
            <person name="James T.Y."/>
            <person name="O'Malley M.A."/>
            <person name="Stajich J.E."/>
            <person name="Spatafora J.W."/>
            <person name="Visel A."/>
            <person name="Grigoriev I.V."/>
        </authorList>
    </citation>
    <scope>NUCLEOTIDE SEQUENCE [LARGE SCALE GENOMIC DNA]</scope>
    <source>
        <strain evidence="5">finn</strain>
    </source>
</reference>
<keyword evidence="2" id="KW-0812">Transmembrane</keyword>
<name>A0A1Y1VJ21_9FUNG</name>
<keyword evidence="5" id="KW-1185">Reference proteome</keyword>
<feature type="domain" description="Cytochrome b5 heme-binding" evidence="3">
    <location>
        <begin position="74"/>
        <end position="173"/>
    </location>
</feature>
<comment type="caution">
    <text evidence="4">The sequence shown here is derived from an EMBL/GenBank/DDBJ whole genome shotgun (WGS) entry which is preliminary data.</text>
</comment>
<dbReference type="PANTHER" id="PTHR10281">
    <property type="entry name" value="MEMBRANE-ASSOCIATED PROGESTERONE RECEPTOR COMPONENT-RELATED"/>
    <property type="match status" value="1"/>
</dbReference>
<dbReference type="Proteomes" id="UP000193719">
    <property type="component" value="Unassembled WGS sequence"/>
</dbReference>
<dbReference type="InterPro" id="IPR001199">
    <property type="entry name" value="Cyt_B5-like_heme/steroid-bd"/>
</dbReference>
<dbReference type="Pfam" id="PF00173">
    <property type="entry name" value="Cyt-b5"/>
    <property type="match status" value="1"/>
</dbReference>
<keyword evidence="2" id="KW-0472">Membrane</keyword>
<dbReference type="GO" id="GO:0012505">
    <property type="term" value="C:endomembrane system"/>
    <property type="evidence" value="ECO:0007669"/>
    <property type="project" value="TreeGrafter"/>
</dbReference>
<dbReference type="InterPro" id="IPR050577">
    <property type="entry name" value="MAPR/NEUFC/NENF-like"/>
</dbReference>
<proteinExistence type="inferred from homology"/>
<dbReference type="SUPFAM" id="SSF55856">
    <property type="entry name" value="Cytochrome b5-like heme/steroid binding domain"/>
    <property type="match status" value="1"/>
</dbReference>
<evidence type="ECO:0000256" key="2">
    <source>
        <dbReference type="SAM" id="Phobius"/>
    </source>
</evidence>
<dbReference type="GO" id="GO:0020037">
    <property type="term" value="F:heme binding"/>
    <property type="evidence" value="ECO:0007669"/>
    <property type="project" value="UniProtKB-ARBA"/>
</dbReference>
<gene>
    <name evidence="4" type="ORF">BCR36DRAFT_580582</name>
</gene>
<dbReference type="Gene3D" id="3.10.120.10">
    <property type="entry name" value="Cytochrome b5-like heme/steroid binding domain"/>
    <property type="match status" value="1"/>
</dbReference>
<reference evidence="4 5" key="1">
    <citation type="submission" date="2016-08" db="EMBL/GenBank/DDBJ databases">
        <title>Genomes of anaerobic fungi encode conserved fungal cellulosomes for biomass hydrolysis.</title>
        <authorList>
            <consortium name="DOE Joint Genome Institute"/>
            <person name="Haitjema C.H."/>
            <person name="Gilmore S.P."/>
            <person name="Henske J.K."/>
            <person name="Solomon K.V."/>
            <person name="De Groot R."/>
            <person name="Kuo A."/>
            <person name="Mondo S.J."/>
            <person name="Salamov A.A."/>
            <person name="Labutti K."/>
            <person name="Zhao Z."/>
            <person name="Chiniquy J."/>
            <person name="Barry K."/>
            <person name="Brewer H.M."/>
            <person name="Purvine S.O."/>
            <person name="Wright A.T."/>
            <person name="Boxma B."/>
            <person name="Van Alen T."/>
            <person name="Hackstein J.H."/>
            <person name="Baker S.E."/>
            <person name="Grigoriev I.V."/>
            <person name="O'Malley M.A."/>
        </authorList>
    </citation>
    <scope>NUCLEOTIDE SEQUENCE [LARGE SCALE GENOMIC DNA]</scope>
    <source>
        <strain evidence="5">finn</strain>
    </source>
</reference>
<dbReference type="SMART" id="SM01117">
    <property type="entry name" value="Cyt-b5"/>
    <property type="match status" value="1"/>
</dbReference>
<keyword evidence="2" id="KW-1133">Transmembrane helix</keyword>
<accession>A0A1Y1VJ21</accession>
<dbReference type="EMBL" id="MCFH01000006">
    <property type="protein sequence ID" value="ORX57169.1"/>
    <property type="molecule type" value="Genomic_DNA"/>
</dbReference>
<feature type="transmembrane region" description="Helical" evidence="2">
    <location>
        <begin position="28"/>
        <end position="50"/>
    </location>
</feature>
<evidence type="ECO:0000313" key="4">
    <source>
        <dbReference type="EMBL" id="ORX57169.1"/>
    </source>
</evidence>
<evidence type="ECO:0000313" key="5">
    <source>
        <dbReference type="Proteomes" id="UP000193719"/>
    </source>
</evidence>
<sequence>MEKQKIKNEKINNNIKLKKDFKEKNGGFFSLFFKFILNGIVFYFAASYLITNTFTWGRKVPNWRRYIPRKERIFTEKELAEYDGTDPSKPIYLSCKGNVYDVTAGRHFYGPGAGYHLFAGRDSSRALVTGCLSDKSHWTHDLRGLDEDQISIIDSWDKFWSHNNQYFYVGKLIYDPIDPNSEPPEDCESTIKAKEKMKQYRKESEKNPTLNNLIGSFI</sequence>
<organism evidence="4 5">
    <name type="scientific">Piromyces finnis</name>
    <dbReference type="NCBI Taxonomy" id="1754191"/>
    <lineage>
        <taxon>Eukaryota</taxon>
        <taxon>Fungi</taxon>
        <taxon>Fungi incertae sedis</taxon>
        <taxon>Chytridiomycota</taxon>
        <taxon>Chytridiomycota incertae sedis</taxon>
        <taxon>Neocallimastigomycetes</taxon>
        <taxon>Neocallimastigales</taxon>
        <taxon>Neocallimastigaceae</taxon>
        <taxon>Piromyces</taxon>
    </lineage>
</organism>
<dbReference type="GO" id="GO:0016020">
    <property type="term" value="C:membrane"/>
    <property type="evidence" value="ECO:0007669"/>
    <property type="project" value="TreeGrafter"/>
</dbReference>